<evidence type="ECO:0000313" key="6">
    <source>
        <dbReference type="Proteomes" id="UP001321473"/>
    </source>
</evidence>
<dbReference type="AlphaFoldDB" id="A0AAQ4DLH3"/>
<dbReference type="EMBL" id="JARKHS020029448">
    <property type="protein sequence ID" value="KAK8763313.1"/>
    <property type="molecule type" value="Genomic_DNA"/>
</dbReference>
<dbReference type="InterPro" id="IPR002777">
    <property type="entry name" value="PFD_beta-like"/>
</dbReference>
<evidence type="ECO:0008006" key="7">
    <source>
        <dbReference type="Google" id="ProtNLM"/>
    </source>
</evidence>
<name>A0AAQ4DLH3_AMBAM</name>
<dbReference type="PANTHER" id="PTHR21100">
    <property type="entry name" value="PREFOLDIN SUBUNIT 4"/>
    <property type="match status" value="1"/>
</dbReference>
<dbReference type="GO" id="GO:0005737">
    <property type="term" value="C:cytoplasm"/>
    <property type="evidence" value="ECO:0007669"/>
    <property type="project" value="TreeGrafter"/>
</dbReference>
<dbReference type="GO" id="GO:0051082">
    <property type="term" value="F:unfolded protein binding"/>
    <property type="evidence" value="ECO:0007669"/>
    <property type="project" value="InterPro"/>
</dbReference>
<reference evidence="5 6" key="1">
    <citation type="journal article" date="2023" name="Arcadia Sci">
        <title>De novo assembly of a long-read Amblyomma americanum tick genome.</title>
        <authorList>
            <person name="Chou S."/>
            <person name="Poskanzer K.E."/>
            <person name="Rollins M."/>
            <person name="Thuy-Boun P.S."/>
        </authorList>
    </citation>
    <scope>NUCLEOTIDE SEQUENCE [LARGE SCALE GENOMIC DNA]</scope>
    <source>
        <strain evidence="5">F_SG_1</strain>
        <tissue evidence="5">Salivary glands</tissue>
    </source>
</reference>
<protein>
    <recommendedName>
        <fullName evidence="7">Prefoldin subunit 4</fullName>
    </recommendedName>
</protein>
<gene>
    <name evidence="5" type="ORF">V5799_034077</name>
</gene>
<comment type="similarity">
    <text evidence="1">Belongs to the prefoldin subunit beta family.</text>
</comment>
<comment type="subunit">
    <text evidence="2">Heterohexamer of two PFD-alpha type and four PFD-beta type subunits.</text>
</comment>
<keyword evidence="3" id="KW-0143">Chaperone</keyword>
<dbReference type="Proteomes" id="UP001321473">
    <property type="component" value="Unassembled WGS sequence"/>
</dbReference>
<dbReference type="PANTHER" id="PTHR21100:SF9">
    <property type="entry name" value="PREFOLDIN SUBUNIT 4"/>
    <property type="match status" value="1"/>
</dbReference>
<keyword evidence="4" id="KW-0175">Coiled coil</keyword>
<evidence type="ECO:0000313" key="5">
    <source>
        <dbReference type="EMBL" id="KAK8763313.1"/>
    </source>
</evidence>
<dbReference type="GO" id="GO:0016272">
    <property type="term" value="C:prefoldin complex"/>
    <property type="evidence" value="ECO:0007669"/>
    <property type="project" value="InterPro"/>
</dbReference>
<feature type="coiled-coil region" evidence="4">
    <location>
        <begin position="61"/>
        <end position="119"/>
    </location>
</feature>
<organism evidence="5 6">
    <name type="scientific">Amblyomma americanum</name>
    <name type="common">Lone star tick</name>
    <dbReference type="NCBI Taxonomy" id="6943"/>
    <lineage>
        <taxon>Eukaryota</taxon>
        <taxon>Metazoa</taxon>
        <taxon>Ecdysozoa</taxon>
        <taxon>Arthropoda</taxon>
        <taxon>Chelicerata</taxon>
        <taxon>Arachnida</taxon>
        <taxon>Acari</taxon>
        <taxon>Parasitiformes</taxon>
        <taxon>Ixodida</taxon>
        <taxon>Ixodoidea</taxon>
        <taxon>Ixodidae</taxon>
        <taxon>Amblyomminae</taxon>
        <taxon>Amblyomma</taxon>
    </lineage>
</organism>
<accession>A0AAQ4DLH3</accession>
<keyword evidence="6" id="KW-1185">Reference proteome</keyword>
<evidence type="ECO:0000256" key="1">
    <source>
        <dbReference type="ARBA" id="ARBA00008045"/>
    </source>
</evidence>
<evidence type="ECO:0000256" key="3">
    <source>
        <dbReference type="ARBA" id="ARBA00023186"/>
    </source>
</evidence>
<proteinExistence type="inferred from homology"/>
<sequence length="146" mass="16849">MYKKYGYVLVLEVLKKKKLWVEAATRRPAQSAARTFFKMASSLRRQPEGDVQVTSKDQEMINNFARQNARLEDATEEMKQLELGEVFVNLDSEEAQQMLEQAKAQNKERTAVLEEETRTIKGIMAELKSQLYNKFGNNINLEPDDS</sequence>
<dbReference type="InterPro" id="IPR016661">
    <property type="entry name" value="PFDN4"/>
</dbReference>
<dbReference type="Pfam" id="PF01920">
    <property type="entry name" value="Prefoldin_2"/>
    <property type="match status" value="1"/>
</dbReference>
<comment type="caution">
    <text evidence="5">The sequence shown here is derived from an EMBL/GenBank/DDBJ whole genome shotgun (WGS) entry which is preliminary data.</text>
</comment>
<evidence type="ECO:0000256" key="2">
    <source>
        <dbReference type="ARBA" id="ARBA00011695"/>
    </source>
</evidence>
<dbReference type="GO" id="GO:0006457">
    <property type="term" value="P:protein folding"/>
    <property type="evidence" value="ECO:0007669"/>
    <property type="project" value="InterPro"/>
</dbReference>
<evidence type="ECO:0000256" key="4">
    <source>
        <dbReference type="SAM" id="Coils"/>
    </source>
</evidence>